<organism evidence="2 3">
    <name type="scientific">Canavalia gladiata</name>
    <name type="common">Sword bean</name>
    <name type="synonym">Dolichos gladiatus</name>
    <dbReference type="NCBI Taxonomy" id="3824"/>
    <lineage>
        <taxon>Eukaryota</taxon>
        <taxon>Viridiplantae</taxon>
        <taxon>Streptophyta</taxon>
        <taxon>Embryophyta</taxon>
        <taxon>Tracheophyta</taxon>
        <taxon>Spermatophyta</taxon>
        <taxon>Magnoliopsida</taxon>
        <taxon>eudicotyledons</taxon>
        <taxon>Gunneridae</taxon>
        <taxon>Pentapetalae</taxon>
        <taxon>rosids</taxon>
        <taxon>fabids</taxon>
        <taxon>Fabales</taxon>
        <taxon>Fabaceae</taxon>
        <taxon>Papilionoideae</taxon>
        <taxon>50 kb inversion clade</taxon>
        <taxon>NPAAA clade</taxon>
        <taxon>indigoferoid/millettioid clade</taxon>
        <taxon>Phaseoleae</taxon>
        <taxon>Canavalia</taxon>
    </lineage>
</organism>
<feature type="coiled-coil region" evidence="1">
    <location>
        <begin position="180"/>
        <end position="207"/>
    </location>
</feature>
<keyword evidence="3" id="KW-1185">Reference proteome</keyword>
<evidence type="ECO:0000313" key="2">
    <source>
        <dbReference type="EMBL" id="KAK7296990.1"/>
    </source>
</evidence>
<dbReference type="AlphaFoldDB" id="A0AAN9PFA1"/>
<keyword evidence="1" id="KW-0175">Coiled coil</keyword>
<evidence type="ECO:0000313" key="3">
    <source>
        <dbReference type="Proteomes" id="UP001367508"/>
    </source>
</evidence>
<dbReference type="Pfam" id="PF26125">
    <property type="entry name" value="AcrVA2-like"/>
    <property type="match status" value="1"/>
</dbReference>
<dbReference type="Proteomes" id="UP001367508">
    <property type="component" value="Unassembled WGS sequence"/>
</dbReference>
<reference evidence="2 3" key="1">
    <citation type="submission" date="2024-01" db="EMBL/GenBank/DDBJ databases">
        <title>The genomes of 5 underutilized Papilionoideae crops provide insights into root nodulation and disease resistanc.</title>
        <authorList>
            <person name="Jiang F."/>
        </authorList>
    </citation>
    <scope>NUCLEOTIDE SEQUENCE [LARGE SCALE GENOMIC DNA]</scope>
    <source>
        <strain evidence="2">LVBAO_FW01</strain>
        <tissue evidence="2">Leaves</tissue>
    </source>
</reference>
<dbReference type="EMBL" id="JAYMYQ010000055">
    <property type="protein sequence ID" value="KAK7296990.1"/>
    <property type="molecule type" value="Genomic_DNA"/>
</dbReference>
<comment type="caution">
    <text evidence="2">The sequence shown here is derived from an EMBL/GenBank/DDBJ whole genome shotgun (WGS) entry which is preliminary data.</text>
</comment>
<gene>
    <name evidence="2" type="ORF">VNO77_49231</name>
</gene>
<name>A0AAN9PFA1_CANGL</name>
<accession>A0AAN9PFA1</accession>
<evidence type="ECO:0000256" key="1">
    <source>
        <dbReference type="SAM" id="Coils"/>
    </source>
</evidence>
<dbReference type="InterPro" id="IPR058915">
    <property type="entry name" value="AcrVA2-like"/>
</dbReference>
<proteinExistence type="predicted"/>
<protein>
    <submittedName>
        <fullName evidence="2">Uncharacterized protein</fullName>
    </submittedName>
</protein>
<sequence length="366" mass="41929">MLTKNIYRFEDIVINEILKTGFDGVIPNYIINLPDLCIYIQTDNAKLMFEDNRVMGVLFCVTELCGQRVLVSTMYLDTGMPRTIVITLNEDLDIESSLGDFVDEFQQDYDPETMQDDLNVRIEIQKKLINLVLWFSQQKPEISPPIPEGSKPVQFTQVKKEKRLFEASKYKTYMIGTETAKEFTRIYQELEAAKNQAKDQDQFWEINGNIDLAIIPANTINGIPFELPIRLQDGNKAFGYKHILERHGHEFARLRPPCDVFDFIYKKLAQGGAFHYQTHKRKSLFMSMHPSGVLILEYVKNGKNSYLSIVTCYTRQRGVDGDRVGSYSSTFQVKPNLVQPNKVDNEQAIAQETVAIETIAVPNESA</sequence>